<dbReference type="RefSeq" id="WP_069151430.1">
    <property type="nucleotide sequence ID" value="NZ_MCGH01000002.1"/>
</dbReference>
<protein>
    <submittedName>
        <fullName evidence="1">Enterobactin/ferric enterobactin esterase</fullName>
    </submittedName>
</protein>
<dbReference type="InterPro" id="IPR000801">
    <property type="entry name" value="Esterase-like"/>
</dbReference>
<dbReference type="AlphaFoldDB" id="A0A1E3A8C2"/>
<evidence type="ECO:0000313" key="1">
    <source>
        <dbReference type="EMBL" id="ODM05024.1"/>
    </source>
</evidence>
<comment type="caution">
    <text evidence="1">The sequence shown here is derived from an EMBL/GenBank/DDBJ whole genome shotgun (WGS) entry which is preliminary data.</text>
</comment>
<dbReference type="GO" id="GO:0016747">
    <property type="term" value="F:acyltransferase activity, transferring groups other than amino-acyl groups"/>
    <property type="evidence" value="ECO:0007669"/>
    <property type="project" value="TreeGrafter"/>
</dbReference>
<name>A0A1E3A8C2_9FIRM</name>
<dbReference type="PANTHER" id="PTHR48098:SF1">
    <property type="entry name" value="DIACYLGLYCEROL ACYLTRANSFERASE_MYCOLYLTRANSFERASE AG85A"/>
    <property type="match status" value="1"/>
</dbReference>
<sequence length="274" mass="31737">MASIICTFYSKILARTTTAQVFLPSFSGKEAFSLSDDERFHTDRKFKTLVLLHGYSESYNAWQRYSQMELFGEDNGIAIICPDGNNGHYTDWETGPQYLTFLNDEFLPAMRAMFPLSDKRQDTFVGGLSMGGYGALKWAFTYPQTFSHLLNFSGGVDIVDRIAYYKERPETAKTMETVYGNLDKVKDSKHDNYWLLKNYDTDQYPLPRLFSSCGTEDGPVFGVHRKLVEMYRELGGDVTVFECEGVHDFHFWNKALERAMYTWLPNEREKYNKK</sequence>
<accession>A0A1E3A8C2</accession>
<dbReference type="SUPFAM" id="SSF53474">
    <property type="entry name" value="alpha/beta-Hydrolases"/>
    <property type="match status" value="1"/>
</dbReference>
<gene>
    <name evidence="1" type="ORF">BEI61_00907</name>
</gene>
<dbReference type="Gene3D" id="3.40.50.1820">
    <property type="entry name" value="alpha/beta hydrolase"/>
    <property type="match status" value="1"/>
</dbReference>
<dbReference type="Proteomes" id="UP000094067">
    <property type="component" value="Unassembled WGS sequence"/>
</dbReference>
<dbReference type="InterPro" id="IPR050583">
    <property type="entry name" value="Mycobacterial_A85_antigen"/>
</dbReference>
<dbReference type="Pfam" id="PF00756">
    <property type="entry name" value="Esterase"/>
    <property type="match status" value="1"/>
</dbReference>
<dbReference type="InterPro" id="IPR029058">
    <property type="entry name" value="AB_hydrolase_fold"/>
</dbReference>
<reference evidence="1 2" key="1">
    <citation type="submission" date="2016-07" db="EMBL/GenBank/DDBJ databases">
        <title>Characterization of isolates of Eisenbergiella tayi derived from blood cultures, using whole genome sequencing.</title>
        <authorList>
            <person name="Burdz T."/>
            <person name="Wiebe D."/>
            <person name="Huynh C."/>
            <person name="Bernard K."/>
        </authorList>
    </citation>
    <scope>NUCLEOTIDE SEQUENCE [LARGE SCALE GENOMIC DNA]</scope>
    <source>
        <strain evidence="1 2">NML 110608</strain>
    </source>
</reference>
<organism evidence="1 2">
    <name type="scientific">Eisenbergiella tayi</name>
    <dbReference type="NCBI Taxonomy" id="1432052"/>
    <lineage>
        <taxon>Bacteria</taxon>
        <taxon>Bacillati</taxon>
        <taxon>Bacillota</taxon>
        <taxon>Clostridia</taxon>
        <taxon>Lachnospirales</taxon>
        <taxon>Lachnospiraceae</taxon>
        <taxon>Eisenbergiella</taxon>
    </lineage>
</organism>
<evidence type="ECO:0000313" key="2">
    <source>
        <dbReference type="Proteomes" id="UP000094067"/>
    </source>
</evidence>
<dbReference type="PANTHER" id="PTHR48098">
    <property type="entry name" value="ENTEROCHELIN ESTERASE-RELATED"/>
    <property type="match status" value="1"/>
</dbReference>
<proteinExistence type="predicted"/>
<dbReference type="EMBL" id="MCGH01000002">
    <property type="protein sequence ID" value="ODM05024.1"/>
    <property type="molecule type" value="Genomic_DNA"/>
</dbReference>